<evidence type="ECO:0000313" key="9">
    <source>
        <dbReference type="Proteomes" id="UP000005239"/>
    </source>
</evidence>
<dbReference type="InterPro" id="IPR009286">
    <property type="entry name" value="Ins_P5_2-kin"/>
</dbReference>
<organism evidence="8 9">
    <name type="scientific">Pristionchus pacificus</name>
    <name type="common">Parasitic nematode worm</name>
    <dbReference type="NCBI Taxonomy" id="54126"/>
    <lineage>
        <taxon>Eukaryota</taxon>
        <taxon>Metazoa</taxon>
        <taxon>Ecdysozoa</taxon>
        <taxon>Nematoda</taxon>
        <taxon>Chromadorea</taxon>
        <taxon>Rhabditida</taxon>
        <taxon>Rhabditina</taxon>
        <taxon>Diplogasteromorpha</taxon>
        <taxon>Diplogasteroidea</taxon>
        <taxon>Neodiplogasteridae</taxon>
        <taxon>Pristionchus</taxon>
    </lineage>
</organism>
<dbReference type="GO" id="GO:0005524">
    <property type="term" value="F:ATP binding"/>
    <property type="evidence" value="ECO:0007669"/>
    <property type="project" value="InterPro"/>
</dbReference>
<dbReference type="InterPro" id="IPR017437">
    <property type="entry name" value="ATP-NAD_kinase_PpnK-typ_C"/>
</dbReference>
<dbReference type="Gene3D" id="3.40.50.10330">
    <property type="entry name" value="Probable inorganic polyphosphate/atp-NAD kinase, domain 1"/>
    <property type="match status" value="1"/>
</dbReference>
<dbReference type="GO" id="GO:0003951">
    <property type="term" value="F:NAD+ kinase activity"/>
    <property type="evidence" value="ECO:0000318"/>
    <property type="project" value="GO_Central"/>
</dbReference>
<evidence type="ECO:0000256" key="1">
    <source>
        <dbReference type="ARBA" id="ARBA00010995"/>
    </source>
</evidence>
<dbReference type="GO" id="GO:0035299">
    <property type="term" value="F:inositol-1,3,4,5,6-pentakisphosphate 2-kinase activity"/>
    <property type="evidence" value="ECO:0007669"/>
    <property type="project" value="InterPro"/>
</dbReference>
<dbReference type="SUPFAM" id="SSF111331">
    <property type="entry name" value="NAD kinase/diacylglycerol kinase-like"/>
    <property type="match status" value="1"/>
</dbReference>
<gene>
    <name evidence="8" type="primary">WBGene00100814</name>
</gene>
<evidence type="ECO:0000256" key="4">
    <source>
        <dbReference type="ARBA" id="ARBA00022777"/>
    </source>
</evidence>
<evidence type="ECO:0000256" key="6">
    <source>
        <dbReference type="ARBA" id="ARBA00023027"/>
    </source>
</evidence>
<proteinExistence type="inferred from homology"/>
<dbReference type="GO" id="GO:0006741">
    <property type="term" value="P:NADP+ biosynthetic process"/>
    <property type="evidence" value="ECO:0007669"/>
    <property type="project" value="InterPro"/>
</dbReference>
<dbReference type="EnsemblMetazoa" id="PPA11260.1">
    <property type="protein sequence ID" value="PPA11260.1"/>
    <property type="gene ID" value="WBGene00100814"/>
</dbReference>
<dbReference type="GO" id="GO:0005739">
    <property type="term" value="C:mitochondrion"/>
    <property type="evidence" value="ECO:0000318"/>
    <property type="project" value="GO_Central"/>
</dbReference>
<reference evidence="8" key="2">
    <citation type="submission" date="2022-06" db="UniProtKB">
        <authorList>
            <consortium name="EnsemblMetazoa"/>
        </authorList>
    </citation>
    <scope>IDENTIFICATION</scope>
    <source>
        <strain evidence="8">PS312</strain>
    </source>
</reference>
<dbReference type="GO" id="GO:0019674">
    <property type="term" value="P:NAD+ metabolic process"/>
    <property type="evidence" value="ECO:0000318"/>
    <property type="project" value="GO_Central"/>
</dbReference>
<keyword evidence="9" id="KW-1185">Reference proteome</keyword>
<evidence type="ECO:0000256" key="5">
    <source>
        <dbReference type="ARBA" id="ARBA00022857"/>
    </source>
</evidence>
<evidence type="ECO:0000313" key="8">
    <source>
        <dbReference type="EnsemblMetazoa" id="PPA11260.1"/>
    </source>
</evidence>
<dbReference type="InterPro" id="IPR017438">
    <property type="entry name" value="ATP-NAD_kinase_N"/>
</dbReference>
<dbReference type="Pfam" id="PF01513">
    <property type="entry name" value="NAD_kinase"/>
    <property type="match status" value="1"/>
</dbReference>
<dbReference type="Proteomes" id="UP000005239">
    <property type="component" value="Unassembled WGS sequence"/>
</dbReference>
<dbReference type="Pfam" id="PF06090">
    <property type="entry name" value="Ins_P5_2-kin"/>
    <property type="match status" value="1"/>
</dbReference>
<keyword evidence="5" id="KW-0521">NADP</keyword>
<keyword evidence="6" id="KW-0520">NAD</keyword>
<dbReference type="AlphaFoldDB" id="A0A2A6D367"/>
<name>A0A2A6D367_PRIPA</name>
<feature type="compositionally biased region" description="Basic and acidic residues" evidence="7">
    <location>
        <begin position="522"/>
        <end position="535"/>
    </location>
</feature>
<reference evidence="9" key="1">
    <citation type="journal article" date="2008" name="Nat. Genet.">
        <title>The Pristionchus pacificus genome provides a unique perspective on nematode lifestyle and parasitism.</title>
        <authorList>
            <person name="Dieterich C."/>
            <person name="Clifton S.W."/>
            <person name="Schuster L.N."/>
            <person name="Chinwalla A."/>
            <person name="Delehaunty K."/>
            <person name="Dinkelacker I."/>
            <person name="Fulton L."/>
            <person name="Fulton R."/>
            <person name="Godfrey J."/>
            <person name="Minx P."/>
            <person name="Mitreva M."/>
            <person name="Roeseler W."/>
            <person name="Tian H."/>
            <person name="Witte H."/>
            <person name="Yang S.P."/>
            <person name="Wilson R.K."/>
            <person name="Sommer R.J."/>
        </authorList>
    </citation>
    <scope>NUCLEOTIDE SEQUENCE [LARGE SCALE GENOMIC DNA]</scope>
    <source>
        <strain evidence="9">PS312</strain>
    </source>
</reference>
<evidence type="ECO:0000256" key="2">
    <source>
        <dbReference type="ARBA" id="ARBA00012120"/>
    </source>
</evidence>
<dbReference type="InterPro" id="IPR002504">
    <property type="entry name" value="NADK"/>
</dbReference>
<accession>A0A8R1YAW0</accession>
<feature type="region of interest" description="Disordered" evidence="7">
    <location>
        <begin position="499"/>
        <end position="544"/>
    </location>
</feature>
<feature type="compositionally biased region" description="Polar residues" evidence="7">
    <location>
        <begin position="507"/>
        <end position="517"/>
    </location>
</feature>
<dbReference type="InterPro" id="IPR016064">
    <property type="entry name" value="NAD/diacylglycerol_kinase_sf"/>
</dbReference>
<evidence type="ECO:0000256" key="3">
    <source>
        <dbReference type="ARBA" id="ARBA00022679"/>
    </source>
</evidence>
<protein>
    <recommendedName>
        <fullName evidence="2">NAD(+) kinase</fullName>
        <ecNumber evidence="2">2.7.1.23</ecNumber>
    </recommendedName>
</protein>
<accession>A0A2A6D367</accession>
<keyword evidence="4" id="KW-0418">Kinase</keyword>
<dbReference type="PANTHER" id="PTHR13158:SF5">
    <property type="entry name" value="NAD KINASE 2, MITOCHONDRIAL"/>
    <property type="match status" value="1"/>
</dbReference>
<keyword evidence="3" id="KW-0808">Transferase</keyword>
<dbReference type="EC" id="2.7.1.23" evidence="2"/>
<dbReference type="PANTHER" id="PTHR13158">
    <property type="match status" value="1"/>
</dbReference>
<comment type="similarity">
    <text evidence="1">Belongs to the NAD kinase family.</text>
</comment>
<sequence>MVVGEFMETMVSPLLHSNYLVKPRTVEMRVEDVHQLAKIPKLEANSKVEDISELESVCSSISLLPLPSIPQGVTSITCLEMLDATCIPKRFIALSDHSTITMEIKPKQGYYQNHPGIDLPYCNNCILQMEKCVGKGSTFTSMYDFCPLALFSTQVREQREALESLIRDPHRNLRIFLDGKTVHSNETFLQRDELQSILYPEDDCCLDDLLEGVLSVLNGSKEGGSGDGRDSLLQQLLKGQKMDELGIVKAHQLFFTLSQKEQAEVGRKVQSQGGLSFLQDQSPVSLLKRFFLAATLKDCSIMISLRLIKNDSDLQEETDLIRLPSNKTFAYSVKTEFRPSKVLIVAKTTRYQMEKRLASSVDDETLHSILVNRGTDYNRLLSKHNEHKAYVKYLEQLLKNRNCETRIVERFDYDESAADWADAIFAAGGDGTFLLASSKIQTNEKPVIGINTDPQGSEGHMCLLRKAPMEHVDGAIDRLFKGDFQWLFRTRIRISVTSEGGLGESTPLHSSAMNREPSTTRWEGRGRERDRERSSPRKTSRIVGERKTEDVPILSLNEVFLGESLSSRVSYFQLSIDGGPLHKQKNSGLTVCTGSGSTSWYFNINKLTRESVADVLSLASSSSSSFPSISPSDQIIDKICNQFNEKLMFDPDLNKMAFCIRDPIFNSTFTQSKSRGFATDIKVCSRGYDSHLVVDGGMSYPFNDGSEAHLRVLPQDSLRTVIFR</sequence>
<evidence type="ECO:0000256" key="7">
    <source>
        <dbReference type="SAM" id="MobiDB-lite"/>
    </source>
</evidence>
<dbReference type="Gene3D" id="2.60.200.30">
    <property type="entry name" value="Probable inorganic polyphosphate/atp-NAD kinase, domain 2"/>
    <property type="match status" value="1"/>
</dbReference>